<feature type="transmembrane region" description="Helical" evidence="1">
    <location>
        <begin position="21"/>
        <end position="44"/>
    </location>
</feature>
<protein>
    <submittedName>
        <fullName evidence="2">DUF2919 family protein</fullName>
    </submittedName>
</protein>
<keyword evidence="1" id="KW-1133">Transmembrane helix</keyword>
<evidence type="ECO:0000256" key="1">
    <source>
        <dbReference type="SAM" id="Phobius"/>
    </source>
</evidence>
<feature type="transmembrane region" description="Helical" evidence="1">
    <location>
        <begin position="120"/>
        <end position="142"/>
    </location>
</feature>
<proteinExistence type="predicted"/>
<dbReference type="Proteomes" id="UP001596501">
    <property type="component" value="Unassembled WGS sequence"/>
</dbReference>
<reference evidence="3" key="1">
    <citation type="journal article" date="2019" name="Int. J. Syst. Evol. Microbiol.">
        <title>The Global Catalogue of Microorganisms (GCM) 10K type strain sequencing project: providing services to taxonomists for standard genome sequencing and annotation.</title>
        <authorList>
            <consortium name="The Broad Institute Genomics Platform"/>
            <consortium name="The Broad Institute Genome Sequencing Center for Infectious Disease"/>
            <person name="Wu L."/>
            <person name="Ma J."/>
        </authorList>
    </citation>
    <scope>NUCLEOTIDE SEQUENCE [LARGE SCALE GENOMIC DNA]</scope>
    <source>
        <strain evidence="3">CGMCC 1.12371</strain>
    </source>
</reference>
<evidence type="ECO:0000313" key="2">
    <source>
        <dbReference type="EMBL" id="MFC7407469.1"/>
    </source>
</evidence>
<dbReference type="InterPro" id="IPR021318">
    <property type="entry name" value="DUF2919"/>
</dbReference>
<feature type="transmembrane region" description="Helical" evidence="1">
    <location>
        <begin position="97"/>
        <end position="114"/>
    </location>
</feature>
<organism evidence="2 3">
    <name type="scientific">Hydrogenophaga atypica</name>
    <dbReference type="NCBI Taxonomy" id="249409"/>
    <lineage>
        <taxon>Bacteria</taxon>
        <taxon>Pseudomonadati</taxon>
        <taxon>Pseudomonadota</taxon>
        <taxon>Betaproteobacteria</taxon>
        <taxon>Burkholderiales</taxon>
        <taxon>Comamonadaceae</taxon>
        <taxon>Hydrogenophaga</taxon>
    </lineage>
</organism>
<dbReference type="RefSeq" id="WP_382219114.1">
    <property type="nucleotide sequence ID" value="NZ_JBHTCA010000001.1"/>
</dbReference>
<sequence>MAQLDERLLDVNQHGVLRIPAEIWLALVFLARHWVLMLLVTVIARRSKEAYILFGSDFSWIVIAIEVPALLMAVLCVRRVPQAGGLVRRLWPLARHLGAATAAMHLIYVAWYLWNSSYWLPWPELFLASCALIDLVIITSLFRSPHLKRVFAEFPAPRTESQTSTPSAT</sequence>
<gene>
    <name evidence="2" type="ORF">ACFQPB_01200</name>
</gene>
<accession>A0ABW2QDD0</accession>
<keyword evidence="3" id="KW-1185">Reference proteome</keyword>
<evidence type="ECO:0000313" key="3">
    <source>
        <dbReference type="Proteomes" id="UP001596501"/>
    </source>
</evidence>
<feature type="transmembrane region" description="Helical" evidence="1">
    <location>
        <begin position="50"/>
        <end position="77"/>
    </location>
</feature>
<dbReference type="EMBL" id="JBHTCA010000001">
    <property type="protein sequence ID" value="MFC7407469.1"/>
    <property type="molecule type" value="Genomic_DNA"/>
</dbReference>
<keyword evidence="1" id="KW-0472">Membrane</keyword>
<name>A0ABW2QDD0_9BURK</name>
<dbReference type="Pfam" id="PF11143">
    <property type="entry name" value="DUF2919"/>
    <property type="match status" value="1"/>
</dbReference>
<keyword evidence="1" id="KW-0812">Transmembrane</keyword>
<comment type="caution">
    <text evidence="2">The sequence shown here is derived from an EMBL/GenBank/DDBJ whole genome shotgun (WGS) entry which is preliminary data.</text>
</comment>